<dbReference type="InterPro" id="IPR050109">
    <property type="entry name" value="HTH-type_TetR-like_transc_reg"/>
</dbReference>
<evidence type="ECO:0000256" key="1">
    <source>
        <dbReference type="ARBA" id="ARBA00023015"/>
    </source>
</evidence>
<dbReference type="InterPro" id="IPR023772">
    <property type="entry name" value="DNA-bd_HTH_TetR-type_CS"/>
</dbReference>
<dbReference type="PANTHER" id="PTHR30055:SF234">
    <property type="entry name" value="HTH-TYPE TRANSCRIPTIONAL REGULATOR BETI"/>
    <property type="match status" value="1"/>
</dbReference>
<dbReference type="SUPFAM" id="SSF46689">
    <property type="entry name" value="Homeodomain-like"/>
    <property type="match status" value="1"/>
</dbReference>
<dbReference type="Pfam" id="PF00440">
    <property type="entry name" value="TetR_N"/>
    <property type="match status" value="1"/>
</dbReference>
<feature type="domain" description="HTH tetR-type" evidence="4">
    <location>
        <begin position="16"/>
        <end position="62"/>
    </location>
</feature>
<keyword evidence="1" id="KW-0805">Transcription regulation</keyword>
<keyword evidence="6" id="KW-1185">Reference proteome</keyword>
<dbReference type="Gene3D" id="1.10.357.10">
    <property type="entry name" value="Tetracycline Repressor, domain 2"/>
    <property type="match status" value="1"/>
</dbReference>
<evidence type="ECO:0000256" key="3">
    <source>
        <dbReference type="ARBA" id="ARBA00023163"/>
    </source>
</evidence>
<proteinExistence type="predicted"/>
<name>A0ABX8R851_9ACTN</name>
<dbReference type="InterPro" id="IPR001647">
    <property type="entry name" value="HTH_TetR"/>
</dbReference>
<evidence type="ECO:0000256" key="2">
    <source>
        <dbReference type="ARBA" id="ARBA00023125"/>
    </source>
</evidence>
<dbReference type="EMBL" id="CP059572">
    <property type="protein sequence ID" value="QXJ26152.1"/>
    <property type="molecule type" value="Genomic_DNA"/>
</dbReference>
<accession>A0ABX8R851</accession>
<keyword evidence="3" id="KW-0804">Transcription</keyword>
<evidence type="ECO:0000259" key="4">
    <source>
        <dbReference type="Pfam" id="PF00440"/>
    </source>
</evidence>
<organism evidence="5 6">
    <name type="scientific">Actinomadura graeca</name>
    <dbReference type="NCBI Taxonomy" id="2750812"/>
    <lineage>
        <taxon>Bacteria</taxon>
        <taxon>Bacillati</taxon>
        <taxon>Actinomycetota</taxon>
        <taxon>Actinomycetes</taxon>
        <taxon>Streptosporangiales</taxon>
        <taxon>Thermomonosporaceae</taxon>
        <taxon>Actinomadura</taxon>
    </lineage>
</organism>
<dbReference type="InterPro" id="IPR009057">
    <property type="entry name" value="Homeodomain-like_sf"/>
</dbReference>
<sequence length="228" mass="24450">MSGGPASEDLTARARIRDAALRLFADRGIDRVTLRDIARSAGVSAGLVRHHFGAKAALRDACDLYAIKRLIRIKEQAVVEGRIADPGFLPAVNPTTLLLHRYLGRSMMDGSPAAAERFDRLVDLTQEWLAANHGGRAGDLRAHAAAFVGMHVGLLVMYDHVHRALGTDPSSPEGNLRLRKGVLDLHSDPLLPPEVAAEVRAAYDRLLTEHSPIAADPPTADGVAEGEG</sequence>
<dbReference type="RefSeq" id="WP_231332381.1">
    <property type="nucleotide sequence ID" value="NZ_CP059572.1"/>
</dbReference>
<reference evidence="5" key="1">
    <citation type="submission" date="2020-07" db="EMBL/GenBank/DDBJ databases">
        <authorList>
            <person name="Tarantini F.S."/>
            <person name="Hong K.W."/>
            <person name="Chan K.G."/>
        </authorList>
    </citation>
    <scope>NUCLEOTIDE SEQUENCE</scope>
    <source>
        <strain evidence="5">32-07</strain>
    </source>
</reference>
<evidence type="ECO:0000313" key="5">
    <source>
        <dbReference type="EMBL" id="QXJ26152.1"/>
    </source>
</evidence>
<dbReference type="PROSITE" id="PS01081">
    <property type="entry name" value="HTH_TETR_1"/>
    <property type="match status" value="1"/>
</dbReference>
<dbReference type="PRINTS" id="PR00455">
    <property type="entry name" value="HTHTETR"/>
</dbReference>
<gene>
    <name evidence="5" type="ORF">AGRA3207_007764</name>
</gene>
<evidence type="ECO:0000313" key="6">
    <source>
        <dbReference type="Proteomes" id="UP001049518"/>
    </source>
</evidence>
<dbReference type="Proteomes" id="UP001049518">
    <property type="component" value="Chromosome"/>
</dbReference>
<dbReference type="PANTHER" id="PTHR30055">
    <property type="entry name" value="HTH-TYPE TRANSCRIPTIONAL REGULATOR RUTR"/>
    <property type="match status" value="1"/>
</dbReference>
<keyword evidence="2" id="KW-0238">DNA-binding</keyword>
<protein>
    <submittedName>
        <fullName evidence="5">TetR/AcrR family transcriptional regulator</fullName>
    </submittedName>
</protein>